<feature type="compositionally biased region" description="Basic and acidic residues" evidence="1">
    <location>
        <begin position="91"/>
        <end position="100"/>
    </location>
</feature>
<organism evidence="3 4">
    <name type="scientific">Halovivax ruber (strain DSM 18193 / JCM 13892 / XH-70)</name>
    <dbReference type="NCBI Taxonomy" id="797302"/>
    <lineage>
        <taxon>Archaea</taxon>
        <taxon>Methanobacteriati</taxon>
        <taxon>Methanobacteriota</taxon>
        <taxon>Stenosarchaea group</taxon>
        <taxon>Halobacteria</taxon>
        <taxon>Halobacteriales</taxon>
        <taxon>Natrialbaceae</taxon>
        <taxon>Halovivax</taxon>
    </lineage>
</organism>
<dbReference type="STRING" id="797302.Halru_2872"/>
<dbReference type="HOGENOM" id="CLU_023020_0_0_2"/>
<reference evidence="3" key="1">
    <citation type="submission" date="2011-09" db="EMBL/GenBank/DDBJ databases">
        <title>Complete sequence of Halovivax ruber XH-70.</title>
        <authorList>
            <consortium name="US DOE Joint Genome Institute"/>
            <person name="Lucas S."/>
            <person name="Han J."/>
            <person name="Lapidus A."/>
            <person name="Cheng J.-F."/>
            <person name="Goodwin L."/>
            <person name="Pitluck S."/>
            <person name="Peters L."/>
            <person name="Mikhailova N."/>
            <person name="Davenport K."/>
            <person name="Detter J.C."/>
            <person name="Han C."/>
            <person name="Tapia R."/>
            <person name="Land M."/>
            <person name="Hauser L."/>
            <person name="Kyrpides N."/>
            <person name="Ivanova N."/>
            <person name="Pagani I."/>
            <person name="Sproer C."/>
            <person name="Anderson I."/>
            <person name="Woyke T."/>
        </authorList>
    </citation>
    <scope>NUCLEOTIDE SEQUENCE</scope>
    <source>
        <strain evidence="3">XH-70</strain>
    </source>
</reference>
<sequence>MPSLPAIGRLSIPLRFWATVAVVVVVVGTALVPAAVAGDGAVPDARSDPGVAATADQEAVPNADQKAAPSVDPGDVAGVDPDVSPAVDSTNRTDRHRNPDSYDAEGDTAGLADMFEADLAARLETGANWLREGEYDLANESIGEDFLTQYAAYVDVADELDRNGTAELFEQTRTEQAALTSLLEDYEETKAAYDEAMADGATDLARERARELEAIATEINASRETLSTQYDDLEAAGAGNFSETTEAVESTAEEIRSTHTEITREAFEATALSVRARNSDISFTEPLRAGGRLVSETGSPVADEAIGLEVGNRSLRTTTDSRGRFSFSYRPVSIPASAENVTITYVPDPSSRYLGSRTTVPVSVTQESATIDGLTSNVSSIAFADPTSVSADVSVDGDPVDGLPLNVTLGGTDVGAGETENGSLDTPVSVPAAIPPGEHALGVTVPTDDPAVTATASTNVTVESTAPSLSIETERRADDLEINGSLAVDTVGVAGQEVTVAVDGERVTTATTAADGSFGTTVAAPSTVGEHQVTVSMDGAGTNLESVEATRTVEIPAEQASQGSSGVGIVAIGGAIVLLVLAGASWWRWRRSRGDSASRHRESTSDPSITARAVSGQLLSQAVDALEARRPDDAVRTAYVAVRSQLDAGLETPTGLTHWEFFRAYETPDETETDRLASLTAAYERATFDPSSVEPAVARESLAHADELCDGDATGVADGDAAGVSAAPTDASAGSGSDERIDDE</sequence>
<evidence type="ECO:0000256" key="1">
    <source>
        <dbReference type="SAM" id="MobiDB-lite"/>
    </source>
</evidence>
<keyword evidence="2" id="KW-1133">Transmembrane helix</keyword>
<proteinExistence type="predicted"/>
<gene>
    <name evidence="3" type="ordered locus">Halru_2872</name>
</gene>
<feature type="compositionally biased region" description="Low complexity" evidence="1">
    <location>
        <begin position="711"/>
        <end position="727"/>
    </location>
</feature>
<feature type="region of interest" description="Disordered" evidence="1">
    <location>
        <begin position="39"/>
        <end position="107"/>
    </location>
</feature>
<dbReference type="AlphaFoldDB" id="L0IHI9"/>
<keyword evidence="4" id="KW-1185">Reference proteome</keyword>
<feature type="transmembrane region" description="Helical" evidence="2">
    <location>
        <begin position="566"/>
        <end position="589"/>
    </location>
</feature>
<dbReference type="GeneID" id="14377820"/>
<dbReference type="OrthoDB" id="206387at2157"/>
<name>L0IHI9_HALRX</name>
<dbReference type="RefSeq" id="WP_015302031.1">
    <property type="nucleotide sequence ID" value="NC_019964.1"/>
</dbReference>
<dbReference type="eggNOG" id="arCOG02488">
    <property type="taxonomic scope" value="Archaea"/>
</dbReference>
<evidence type="ECO:0008006" key="5">
    <source>
        <dbReference type="Google" id="ProtNLM"/>
    </source>
</evidence>
<feature type="transmembrane region" description="Helical" evidence="2">
    <location>
        <begin position="12"/>
        <end position="36"/>
    </location>
</feature>
<feature type="compositionally biased region" description="Low complexity" evidence="1">
    <location>
        <begin position="69"/>
        <end position="88"/>
    </location>
</feature>
<evidence type="ECO:0000256" key="2">
    <source>
        <dbReference type="SAM" id="Phobius"/>
    </source>
</evidence>
<evidence type="ECO:0000313" key="3">
    <source>
        <dbReference type="EMBL" id="AGB17442.1"/>
    </source>
</evidence>
<evidence type="ECO:0000313" key="4">
    <source>
        <dbReference type="Proteomes" id="UP000010846"/>
    </source>
</evidence>
<keyword evidence="2" id="KW-0812">Transmembrane</keyword>
<feature type="region of interest" description="Disordered" evidence="1">
    <location>
        <begin position="710"/>
        <end position="744"/>
    </location>
</feature>
<dbReference type="Proteomes" id="UP000010846">
    <property type="component" value="Chromosome"/>
</dbReference>
<protein>
    <recommendedName>
        <fullName evidence="5">DUF4129 domain-containing protein</fullName>
    </recommendedName>
</protein>
<accession>L0IHI9</accession>
<keyword evidence="2" id="KW-0472">Membrane</keyword>
<dbReference type="KEGG" id="hru:Halru_2872"/>
<dbReference type="EMBL" id="CP003050">
    <property type="protein sequence ID" value="AGB17442.1"/>
    <property type="molecule type" value="Genomic_DNA"/>
</dbReference>